<feature type="binding site" evidence="9">
    <location>
        <begin position="206"/>
        <end position="210"/>
    </location>
    <ligand>
        <name>ATP</name>
        <dbReference type="ChEBI" id="CHEBI:30616"/>
    </ligand>
</feature>
<keyword evidence="3 9" id="KW-0808">Transferase</keyword>
<feature type="binding site" evidence="9">
    <location>
        <begin position="325"/>
        <end position="329"/>
    </location>
    <ligand>
        <name>ATP</name>
        <dbReference type="ChEBI" id="CHEBI:30616"/>
    </ligand>
</feature>
<comment type="subunit">
    <text evidence="9">Homodimer.</text>
</comment>
<dbReference type="Gene3D" id="3.30.420.40">
    <property type="match status" value="2"/>
</dbReference>
<keyword evidence="5 9" id="KW-0547">Nucleotide-binding</keyword>
<dbReference type="EC" id="2.7.2.1" evidence="9"/>
<dbReference type="GO" id="GO:0008776">
    <property type="term" value="F:acetate kinase activity"/>
    <property type="evidence" value="ECO:0007669"/>
    <property type="project" value="UniProtKB-EC"/>
</dbReference>
<comment type="cofactor">
    <cofactor evidence="9">
        <name>Mg(2+)</name>
        <dbReference type="ChEBI" id="CHEBI:18420"/>
    </cofactor>
    <cofactor evidence="9">
        <name>Mn(2+)</name>
        <dbReference type="ChEBI" id="CHEBI:29035"/>
    </cofactor>
    <text evidence="9">Mg(2+). Can also accept Mn(2+).</text>
</comment>
<evidence type="ECO:0000256" key="7">
    <source>
        <dbReference type="ARBA" id="ARBA00022840"/>
    </source>
</evidence>
<keyword evidence="6 9" id="KW-0418">Kinase</keyword>
<dbReference type="RefSeq" id="WP_112068541.1">
    <property type="nucleotide sequence ID" value="NZ_JUGD01000013.1"/>
</dbReference>
<comment type="pathway">
    <text evidence="9">Metabolic intermediate biosynthesis; acetyl-CoA biosynthesis; acetyl-CoA from acetate: step 1/2.</text>
</comment>
<evidence type="ECO:0000256" key="3">
    <source>
        <dbReference type="ARBA" id="ARBA00022679"/>
    </source>
</evidence>
<comment type="function">
    <text evidence="9">Catalyzes the formation of acetyl phosphate from acetate and ATP. Can also catalyze the reverse reaction.</text>
</comment>
<feature type="site" description="Transition state stabilizer" evidence="9">
    <location>
        <position position="179"/>
    </location>
</feature>
<dbReference type="EMBL" id="JUGD01000013">
    <property type="protein sequence ID" value="RAM64436.1"/>
    <property type="molecule type" value="Genomic_DNA"/>
</dbReference>
<accession>A0ABX9C277</accession>
<dbReference type="NCBIfam" id="TIGR00016">
    <property type="entry name" value="ackA"/>
    <property type="match status" value="1"/>
</dbReference>
<keyword evidence="8 9" id="KW-0460">Magnesium</keyword>
<dbReference type="InterPro" id="IPR043129">
    <property type="entry name" value="ATPase_NBD"/>
</dbReference>
<comment type="caution">
    <text evidence="11">The sequence shown here is derived from an EMBL/GenBank/DDBJ whole genome shotgun (WGS) entry which is preliminary data.</text>
</comment>
<feature type="active site" description="Proton donor/acceptor" evidence="9">
    <location>
        <position position="148"/>
    </location>
</feature>
<dbReference type="NCBIfam" id="NF005462">
    <property type="entry name" value="PRK07058.1"/>
    <property type="match status" value="1"/>
</dbReference>
<comment type="subcellular location">
    <subcellularLocation>
        <location evidence="9">Cytoplasm</location>
    </subcellularLocation>
</comment>
<evidence type="ECO:0000256" key="10">
    <source>
        <dbReference type="RuleBase" id="RU003835"/>
    </source>
</evidence>
<comment type="similarity">
    <text evidence="1 9 10">Belongs to the acetokinase family.</text>
</comment>
<evidence type="ECO:0000256" key="2">
    <source>
        <dbReference type="ARBA" id="ARBA00022490"/>
    </source>
</evidence>
<dbReference type="PIRSF" id="PIRSF000722">
    <property type="entry name" value="Acetate_prop_kin"/>
    <property type="match status" value="1"/>
</dbReference>
<dbReference type="SUPFAM" id="SSF53067">
    <property type="entry name" value="Actin-like ATPase domain"/>
    <property type="match status" value="2"/>
</dbReference>
<dbReference type="PANTHER" id="PTHR21060">
    <property type="entry name" value="ACETATE KINASE"/>
    <property type="match status" value="1"/>
</dbReference>
<keyword evidence="2 9" id="KW-0963">Cytoplasm</keyword>
<keyword evidence="12" id="KW-1185">Reference proteome</keyword>
<organism evidence="11 12">
    <name type="scientific">Herbaspirillum rubrisubalbicans</name>
    <dbReference type="NCBI Taxonomy" id="80842"/>
    <lineage>
        <taxon>Bacteria</taxon>
        <taxon>Pseudomonadati</taxon>
        <taxon>Pseudomonadota</taxon>
        <taxon>Betaproteobacteria</taxon>
        <taxon>Burkholderiales</taxon>
        <taxon>Oxalobacteraceae</taxon>
        <taxon>Herbaspirillum</taxon>
    </lineage>
</organism>
<feature type="binding site" evidence="9">
    <location>
        <position position="9"/>
    </location>
    <ligand>
        <name>Mg(2+)</name>
        <dbReference type="ChEBI" id="CHEBI:18420"/>
    </ligand>
</feature>
<feature type="binding site" evidence="9">
    <location>
        <position position="91"/>
    </location>
    <ligand>
        <name>substrate</name>
    </ligand>
</feature>
<dbReference type="InterPro" id="IPR004372">
    <property type="entry name" value="Ac/propionate_kinase"/>
</dbReference>
<evidence type="ECO:0000313" key="11">
    <source>
        <dbReference type="EMBL" id="RAM64436.1"/>
    </source>
</evidence>
<evidence type="ECO:0000256" key="8">
    <source>
        <dbReference type="ARBA" id="ARBA00022842"/>
    </source>
</evidence>
<evidence type="ECO:0000256" key="1">
    <source>
        <dbReference type="ARBA" id="ARBA00008748"/>
    </source>
</evidence>
<sequence length="393" mass="42307">MNRWLLTFNAGSSTIKLGVFRLDGAHAEKIGQGQLDLHLTPLKLRLDIEGVRSSMDIDADPAASMDQVLERVLHQLEVGHEQGALCAVGHRVVHGGLHLAQSVLLDERIEQELEALAPLAPLHQPQNLRLIRAIARLRPGLPQTASFDTAFHANQDALARRFALPRKLHDQGVLRYGFHGISYSYIAAELRRRNLPEAHGNVVVAHLGNGASLCAIQNGRSLDASTGFSTLEGVPMGTRCGALDAGVLLYLLQQGMTPAALENLLYHQSGLLGVSGISADVRTLQQSSETAAREALELFALRCAGEAARLATTLGGLDALVFTAGIGEHDAHMRAAICARLDWLGVRLDESANEQHLECISHQASRLRVLVIPTNEEQVIADDAARLITGSSA</sequence>
<proteinExistence type="inferred from homology"/>
<dbReference type="InterPro" id="IPR023865">
    <property type="entry name" value="Aliphatic_acid_kinase_CS"/>
</dbReference>
<feature type="binding site" evidence="9">
    <location>
        <begin position="280"/>
        <end position="282"/>
    </location>
    <ligand>
        <name>ATP</name>
        <dbReference type="ChEBI" id="CHEBI:30616"/>
    </ligand>
</feature>
<dbReference type="PANTHER" id="PTHR21060:SF21">
    <property type="entry name" value="ACETATE KINASE"/>
    <property type="match status" value="1"/>
</dbReference>
<dbReference type="Proteomes" id="UP000248631">
    <property type="component" value="Unassembled WGS sequence"/>
</dbReference>
<gene>
    <name evidence="9" type="primary">ackA</name>
    <name evidence="11" type="ORF">RB24_11425</name>
</gene>
<evidence type="ECO:0000256" key="5">
    <source>
        <dbReference type="ARBA" id="ARBA00022741"/>
    </source>
</evidence>
<dbReference type="Pfam" id="PF00871">
    <property type="entry name" value="Acetate_kinase"/>
    <property type="match status" value="1"/>
</dbReference>
<evidence type="ECO:0000256" key="4">
    <source>
        <dbReference type="ARBA" id="ARBA00022723"/>
    </source>
</evidence>
<keyword evidence="4 9" id="KW-0479">Metal-binding</keyword>
<evidence type="ECO:0000256" key="6">
    <source>
        <dbReference type="ARBA" id="ARBA00022777"/>
    </source>
</evidence>
<evidence type="ECO:0000256" key="9">
    <source>
        <dbReference type="HAMAP-Rule" id="MF_00020"/>
    </source>
</evidence>
<dbReference type="HAMAP" id="MF_00020">
    <property type="entry name" value="Acetate_kinase"/>
    <property type="match status" value="1"/>
</dbReference>
<evidence type="ECO:0000313" key="12">
    <source>
        <dbReference type="Proteomes" id="UP000248631"/>
    </source>
</evidence>
<comment type="catalytic activity">
    <reaction evidence="9">
        <text>acetate + ATP = acetyl phosphate + ADP</text>
        <dbReference type="Rhea" id="RHEA:11352"/>
        <dbReference type="ChEBI" id="CHEBI:22191"/>
        <dbReference type="ChEBI" id="CHEBI:30089"/>
        <dbReference type="ChEBI" id="CHEBI:30616"/>
        <dbReference type="ChEBI" id="CHEBI:456216"/>
        <dbReference type="EC" id="2.7.2.1"/>
    </reaction>
</comment>
<name>A0ABX9C277_9BURK</name>
<dbReference type="PRINTS" id="PR00471">
    <property type="entry name" value="ACETATEKNASE"/>
</dbReference>
<protein>
    <recommendedName>
        <fullName evidence="9">Acetate kinase</fullName>
        <ecNumber evidence="9">2.7.2.1</ecNumber>
    </recommendedName>
    <alternativeName>
        <fullName evidence="9">Acetokinase</fullName>
    </alternativeName>
</protein>
<reference evidence="11 12" key="1">
    <citation type="submission" date="2014-12" db="EMBL/GenBank/DDBJ databases">
        <title>Complete genome sequence of Herbaspirillum rubrisubalbicans Os38.</title>
        <authorList>
            <person name="Chen M."/>
            <person name="An Q."/>
        </authorList>
    </citation>
    <scope>NUCLEOTIDE SEQUENCE [LARGE SCALE GENOMIC DNA]</scope>
    <source>
        <strain evidence="11 12">Os38</strain>
    </source>
</reference>
<dbReference type="PROSITE" id="PS01076">
    <property type="entry name" value="ACETATE_KINASE_2"/>
    <property type="match status" value="1"/>
</dbReference>
<feature type="site" description="Transition state stabilizer" evidence="9">
    <location>
        <position position="239"/>
    </location>
</feature>
<feature type="binding site" evidence="9">
    <location>
        <position position="16"/>
    </location>
    <ligand>
        <name>ATP</name>
        <dbReference type="ChEBI" id="CHEBI:30616"/>
    </ligand>
</feature>
<feature type="binding site" evidence="9">
    <location>
        <position position="376"/>
    </location>
    <ligand>
        <name>Mg(2+)</name>
        <dbReference type="ChEBI" id="CHEBI:18420"/>
    </ligand>
</feature>
<keyword evidence="7 9" id="KW-0067">ATP-binding</keyword>
<dbReference type="InterPro" id="IPR000890">
    <property type="entry name" value="Aliphatic_acid_kin_short-chain"/>
</dbReference>